<sequence length="846" mass="95463">MESSKSKWQVRAWMDTSYTVHMNSLLQARHVRRISETPFKCCLGIVEPIDLNLKLLKKLHQSFRVRQQLVSFDVVDVVMTLGLGIGGLEISFDESIVGKVGELFNSSKTKARELINTFDNIVGDDDLDVDVVCRLNSRHVSNMPCVVLDDLDSLYNYDWSGATHTYLVHSLNRCNKKLLTGKIVDSISISGSVVVLQLWVYECLGLHSHSSCKVFPRLKRFRPLNYGIEAIDLLFRKGKVHFDWYLRSVDRQNPIIRAAFNMDVVARTEEAPEKGENSCESARAARLEKVRKNNQKIKSLKDEIVAIRKALSERRKTGNFHQNISVDEAGVDVEGEGNEGGVQEAAVDETVADEAAAYEGVVDEATFDETAGDEDDVHEEETAAAPVDEAVVAATPVDEAAADEQPVHQAVANEQAVDEAIADEDVLNEVPPRDPLAFVDISGDDEDDDLIPHVQPLLVEPLTTILGDLTTTVDLDKLYHFMTQKDIAVRHVWQLIDYQPYFRHDLVRVEDLLFADWVFIPVVSNNHWWCYALKVCTMQFFVIDSLDKGIRGRGGIDRSIAKNIQQFWGLLTNTYEDSKIAFNVEQAKIPVQPNTGKDGICTEVGACSLVFVTLLPSGCWGLRWLELGWESTSGVRFQQLARVIAYKQAVSDYQQLPCIIAYKQAVSDYMVRKWDLYRKLVAAPWFFKRCSQLVVCDFHEQLACVIAYKQAVSNYQVRKWILYRKLVDAPWFFKRCSQLVLGQEDVHNHDPKMQRYQTLCQQFYNLAEAACESECASDQLEKDLKCLAKKFGLSSSLKNNIVSEGGQLRYENPVTETPSYNSCGSSDVLVRSPVGLSEKADRELTD</sequence>
<protein>
    <recommendedName>
        <fullName evidence="3">Ubiquitin-like protease family profile domain-containing protein</fullName>
    </recommendedName>
</protein>
<dbReference type="EMBL" id="CP144700">
    <property type="protein sequence ID" value="WVZ23724.1"/>
    <property type="molecule type" value="Genomic_DNA"/>
</dbReference>
<organism evidence="1 2">
    <name type="scientific">Vigna mungo</name>
    <name type="common">Black gram</name>
    <name type="synonym">Phaseolus mungo</name>
    <dbReference type="NCBI Taxonomy" id="3915"/>
    <lineage>
        <taxon>Eukaryota</taxon>
        <taxon>Viridiplantae</taxon>
        <taxon>Streptophyta</taxon>
        <taxon>Embryophyta</taxon>
        <taxon>Tracheophyta</taxon>
        <taxon>Spermatophyta</taxon>
        <taxon>Magnoliopsida</taxon>
        <taxon>eudicotyledons</taxon>
        <taxon>Gunneridae</taxon>
        <taxon>Pentapetalae</taxon>
        <taxon>rosids</taxon>
        <taxon>fabids</taxon>
        <taxon>Fabales</taxon>
        <taxon>Fabaceae</taxon>
        <taxon>Papilionoideae</taxon>
        <taxon>50 kb inversion clade</taxon>
        <taxon>NPAAA clade</taxon>
        <taxon>indigoferoid/millettioid clade</taxon>
        <taxon>Phaseoleae</taxon>
        <taxon>Vigna</taxon>
    </lineage>
</organism>
<evidence type="ECO:0000313" key="1">
    <source>
        <dbReference type="EMBL" id="WVZ23724.1"/>
    </source>
</evidence>
<gene>
    <name evidence="1" type="ORF">V8G54_002268</name>
</gene>
<dbReference type="InterPro" id="IPR038765">
    <property type="entry name" value="Papain-like_cys_pep_sf"/>
</dbReference>
<name>A0AAQ3S8Y7_VIGMU</name>
<dbReference type="SUPFAM" id="SSF54001">
    <property type="entry name" value="Cysteine proteinases"/>
    <property type="match status" value="1"/>
</dbReference>
<evidence type="ECO:0000313" key="2">
    <source>
        <dbReference type="Proteomes" id="UP001374535"/>
    </source>
</evidence>
<accession>A0AAQ3S8Y7</accession>
<keyword evidence="2" id="KW-1185">Reference proteome</keyword>
<dbReference type="Gene3D" id="3.40.395.10">
    <property type="entry name" value="Adenoviral Proteinase, Chain A"/>
    <property type="match status" value="1"/>
</dbReference>
<reference evidence="1 2" key="1">
    <citation type="journal article" date="2023" name="Life. Sci Alliance">
        <title>Evolutionary insights into 3D genome organization and epigenetic landscape of Vigna mungo.</title>
        <authorList>
            <person name="Junaid A."/>
            <person name="Singh B."/>
            <person name="Bhatia S."/>
        </authorList>
    </citation>
    <scope>NUCLEOTIDE SEQUENCE [LARGE SCALE GENOMIC DNA]</scope>
    <source>
        <strain evidence="1">Urdbean</strain>
    </source>
</reference>
<proteinExistence type="predicted"/>
<dbReference type="Proteomes" id="UP001374535">
    <property type="component" value="Chromosome 1"/>
</dbReference>
<evidence type="ECO:0008006" key="3">
    <source>
        <dbReference type="Google" id="ProtNLM"/>
    </source>
</evidence>
<dbReference type="AlphaFoldDB" id="A0AAQ3S8Y7"/>